<protein>
    <recommendedName>
        <fullName evidence="2">DUF1508 domain-containing protein</fullName>
    </recommendedName>
</protein>
<dbReference type="AlphaFoldDB" id="A0A2J0UAM3"/>
<evidence type="ECO:0000313" key="3">
    <source>
        <dbReference type="EMBL" id="PJL28093.1"/>
    </source>
</evidence>
<gene>
    <name evidence="3" type="ORF">B9Y64_12720</name>
</gene>
<reference evidence="3 4" key="1">
    <citation type="journal article" date="2017" name="Front. Microbiol.">
        <title>Double-Face Meets the Bacterial World: The Opportunistic Pathogen Stenotrophomonas maltophilia.</title>
        <authorList>
            <person name="Lira F."/>
            <person name="Berg G."/>
            <person name="Martinez J.L."/>
        </authorList>
    </citation>
    <scope>NUCLEOTIDE SEQUENCE [LARGE SCALE GENOMIC DNA]</scope>
    <source>
        <strain evidence="3 4">EA1</strain>
    </source>
</reference>
<comment type="caution">
    <text evidence="3">The sequence shown here is derived from an EMBL/GenBank/DDBJ whole genome shotgun (WGS) entry which is preliminary data.</text>
</comment>
<evidence type="ECO:0000256" key="1">
    <source>
        <dbReference type="ARBA" id="ARBA00007576"/>
    </source>
</evidence>
<dbReference type="SUPFAM" id="SSF160113">
    <property type="entry name" value="YegP-like"/>
    <property type="match status" value="1"/>
</dbReference>
<dbReference type="Proteomes" id="UP000230167">
    <property type="component" value="Unassembled WGS sequence"/>
</dbReference>
<evidence type="ECO:0000259" key="2">
    <source>
        <dbReference type="Pfam" id="PF07411"/>
    </source>
</evidence>
<evidence type="ECO:0000313" key="4">
    <source>
        <dbReference type="Proteomes" id="UP000230167"/>
    </source>
</evidence>
<accession>A0A2J0UAM3</accession>
<comment type="similarity">
    <text evidence="1">Belongs to the UPF0339 family. Duplicated subfamily.</text>
</comment>
<sequence>MAEVSYFYVYKDVAGQWRWRFTAKNGRIIAVSSESYINLSDCEHSVMLLKQESQFAPVIGDEHFDRLRK</sequence>
<feature type="domain" description="DUF1508" evidence="2">
    <location>
        <begin position="12"/>
        <end position="58"/>
    </location>
</feature>
<dbReference type="EMBL" id="NEQV01000004">
    <property type="protein sequence ID" value="PJL28093.1"/>
    <property type="molecule type" value="Genomic_DNA"/>
</dbReference>
<name>A0A2J0UAM3_STEMA</name>
<dbReference type="InterPro" id="IPR010879">
    <property type="entry name" value="DUF1508"/>
</dbReference>
<dbReference type="OrthoDB" id="9802792at2"/>
<organism evidence="3 4">
    <name type="scientific">Stenotrophomonas maltophilia</name>
    <name type="common">Pseudomonas maltophilia</name>
    <name type="synonym">Xanthomonas maltophilia</name>
    <dbReference type="NCBI Taxonomy" id="40324"/>
    <lineage>
        <taxon>Bacteria</taxon>
        <taxon>Pseudomonadati</taxon>
        <taxon>Pseudomonadota</taxon>
        <taxon>Gammaproteobacteria</taxon>
        <taxon>Lysobacterales</taxon>
        <taxon>Lysobacteraceae</taxon>
        <taxon>Stenotrophomonas</taxon>
        <taxon>Stenotrophomonas maltophilia group</taxon>
    </lineage>
</organism>
<dbReference type="Pfam" id="PF07411">
    <property type="entry name" value="DUF1508"/>
    <property type="match status" value="1"/>
</dbReference>
<dbReference type="Gene3D" id="3.30.160.160">
    <property type="entry name" value="YegP-like"/>
    <property type="match status" value="1"/>
</dbReference>
<dbReference type="InterPro" id="IPR036913">
    <property type="entry name" value="YegP-like_sf"/>
</dbReference>
<dbReference type="RefSeq" id="WP_100441031.1">
    <property type="nucleotide sequence ID" value="NZ_CBCPIZ010000007.1"/>
</dbReference>
<proteinExistence type="inferred from homology"/>